<dbReference type="AlphaFoldDB" id="A0A8T2JWC1"/>
<evidence type="ECO:0000313" key="1">
    <source>
        <dbReference type="EMBL" id="KAG8446731.1"/>
    </source>
</evidence>
<sequence>MTIYRYFLVINILKSLLRPSFKLNCLREQSKIWVVSNIRHCNRTNKIDLCAHSDAFCSVYWCNLCF</sequence>
<organism evidence="1 2">
    <name type="scientific">Hymenochirus boettgeri</name>
    <name type="common">Congo dwarf clawed frog</name>
    <dbReference type="NCBI Taxonomy" id="247094"/>
    <lineage>
        <taxon>Eukaryota</taxon>
        <taxon>Metazoa</taxon>
        <taxon>Chordata</taxon>
        <taxon>Craniata</taxon>
        <taxon>Vertebrata</taxon>
        <taxon>Euteleostomi</taxon>
        <taxon>Amphibia</taxon>
        <taxon>Batrachia</taxon>
        <taxon>Anura</taxon>
        <taxon>Pipoidea</taxon>
        <taxon>Pipidae</taxon>
        <taxon>Pipinae</taxon>
        <taxon>Hymenochirus</taxon>
    </lineage>
</organism>
<keyword evidence="2" id="KW-1185">Reference proteome</keyword>
<protein>
    <submittedName>
        <fullName evidence="1">Uncharacterized protein</fullName>
    </submittedName>
</protein>
<comment type="caution">
    <text evidence="1">The sequence shown here is derived from an EMBL/GenBank/DDBJ whole genome shotgun (WGS) entry which is preliminary data.</text>
</comment>
<gene>
    <name evidence="1" type="ORF">GDO86_014261</name>
</gene>
<dbReference type="EMBL" id="JAACNH010000003">
    <property type="protein sequence ID" value="KAG8446731.1"/>
    <property type="molecule type" value="Genomic_DNA"/>
</dbReference>
<name>A0A8T2JWC1_9PIPI</name>
<accession>A0A8T2JWC1</accession>
<dbReference type="Proteomes" id="UP000812440">
    <property type="component" value="Chromosome 8_10"/>
</dbReference>
<proteinExistence type="predicted"/>
<reference evidence="1" key="1">
    <citation type="thesis" date="2020" institute="ProQuest LLC" country="789 East Eisenhower Parkway, Ann Arbor, MI, USA">
        <title>Comparative Genomics and Chromosome Evolution.</title>
        <authorList>
            <person name="Mudd A.B."/>
        </authorList>
    </citation>
    <scope>NUCLEOTIDE SEQUENCE</scope>
    <source>
        <strain evidence="1">Female2</strain>
        <tissue evidence="1">Blood</tissue>
    </source>
</reference>
<evidence type="ECO:0000313" key="2">
    <source>
        <dbReference type="Proteomes" id="UP000812440"/>
    </source>
</evidence>